<feature type="domain" description="Carrier" evidence="5">
    <location>
        <begin position="859"/>
        <end position="934"/>
    </location>
</feature>
<dbReference type="Gene3D" id="1.10.1200.10">
    <property type="entry name" value="ACP-like"/>
    <property type="match status" value="2"/>
</dbReference>
<dbReference type="InterPro" id="IPR006162">
    <property type="entry name" value="Ppantetheine_attach_site"/>
</dbReference>
<dbReference type="PANTHER" id="PTHR43775:SF51">
    <property type="entry name" value="INACTIVE PHENOLPHTHIOCEROL SYNTHESIS POLYKETIDE SYNTHASE TYPE I PKS1-RELATED"/>
    <property type="match status" value="1"/>
</dbReference>
<dbReference type="InterPro" id="IPR036736">
    <property type="entry name" value="ACP-like_sf"/>
</dbReference>
<feature type="region of interest" description="Disordered" evidence="4">
    <location>
        <begin position="931"/>
        <end position="952"/>
    </location>
</feature>
<protein>
    <submittedName>
        <fullName evidence="7">Uncharacterized protein</fullName>
    </submittedName>
</protein>
<dbReference type="Pfam" id="PF00975">
    <property type="entry name" value="Thioesterase"/>
    <property type="match status" value="2"/>
</dbReference>
<dbReference type="Pfam" id="PF08659">
    <property type="entry name" value="KR"/>
    <property type="match status" value="1"/>
</dbReference>
<dbReference type="Gene3D" id="3.40.50.12780">
    <property type="entry name" value="N-terminal domain of ligase-like"/>
    <property type="match status" value="1"/>
</dbReference>
<dbReference type="InterPro" id="IPR000873">
    <property type="entry name" value="AMP-dep_synth/lig_dom"/>
</dbReference>
<dbReference type="SUPFAM" id="SSF53901">
    <property type="entry name" value="Thiolase-like"/>
    <property type="match status" value="1"/>
</dbReference>
<dbReference type="SUPFAM" id="SSF56801">
    <property type="entry name" value="Acetyl-CoA synthetase-like"/>
    <property type="match status" value="1"/>
</dbReference>
<dbReference type="InterPro" id="IPR036291">
    <property type="entry name" value="NAD(P)-bd_dom_sf"/>
</dbReference>
<feature type="compositionally biased region" description="Gly residues" evidence="4">
    <location>
        <begin position="837"/>
        <end position="848"/>
    </location>
</feature>
<accession>A0AB34JZQ3</accession>
<dbReference type="Gene3D" id="3.40.366.10">
    <property type="entry name" value="Malonyl-Coenzyme A Acyl Carrier Protein, domain 2"/>
    <property type="match status" value="1"/>
</dbReference>
<dbReference type="InterPro" id="IPR014043">
    <property type="entry name" value="Acyl_transferase_dom"/>
</dbReference>
<sequence length="2708" mass="281314">MIVDIVPQPDAQLRLICFPWAGGTGHSYMEWRGRFPSDSIEVLAVAPPGRGARVAEPACAELSVLVDDVVEALLSHLSAPFALFGHSFGAIVATEVARALELRGLPKPLALFVSAHPAPGVALPPAQACLSSSEDEALLDGLKQWDFAADEMLEGTADAALAQMILRSIRADLAMRETYCADAAVSLPSPISSPLFVFAGADDRSLDHAALTRWQALTTADFAVATLPGGHFYVNGSTADALLEQLCERAFCELRRRPLSILVAEPQAVPEWYAHDKVAEWAERTPNAVAIVDEERVLTYHEVVLQFRLLARWLAACGAKPRATVASMMEHSTEYILAQLAAFQTGAAFFALETHYGPQMLLDLLETTRPVAALASPRLRQKLEAALPPATPLLTLDGGWHALAQAAGARAPPSKAWVRAAPYDTGLITMTSGTSGKPKAIACPYASLSFATAARHTRYPYVEAADERQEREAVNVMFVWEAVRPLCFGQTAVVVPDRVIVDATLLGPFLAEHAVTRLLSTPSLLATFLEVAPLALPSPPTLSERLPHLRLWTLCGEVVPSALVSLATRMLPSVRLVNDYSSWEGSDVALAALQPSPLRERCAPVGSLLPGVCCALLDATGEAAVPVGVAGELYVHSPMMFTAYLGAPDLTALKLAPVPPALRSALRLDGGASLAAALLHAAGAACLAPPPPPPPPLAPLFYRTGDMARVLPSGELLVLGRADATVKIRGFKVGLGYVEASLAALPGVGRAAVVPLLDEATAQPVALVAHVLPSAGDAAAAAAADEAAWLASVRAACRAELPPHAVPSHWMLSRELAVGAGEARKLDRKALPKPTPRGGGGGGGGGARLRGRLLGVEPSPTEALEEVLLPLWAELLGQPELRADESFFDAGGHSLLAAKLVAAISAATARKLTVLDLFDAPTVRSLAAALAHKAEAPPAPPPPPPPPPRAAAEDGVALIGMAGVFPGAADTDAFWRMLCEGRDALTLWSRAELAAKGVAAAVFDAAGFVPAAYMVDGATHFDAAFWAISPNEARLMDPQHRMFLQTAWAALEHAGYAPRSGSPARTAVFAAAGIDGYMIHHLEGLPLKDTLDPGTIFLGEVGNEKDYISTRVSYALDLMGPSLSVNSACSSALSAVAQAAGALLAGQADMAIGGGCALTFPSHGYLFEEGLVHSIDGKVRPFDAAAHGTVFGDACGAVVLRRLADAAAHDDSIYAVIRGYGVTNDGARKAGYAAPGVAGQAAAVVAALRMARVSAATVSYVECHATGTLVGDGIELRALTEAFAAEGAAGGHAPPHCAIGSVKGNIGHANAAAGVTGLIKAALCLHHATLVPTANFATLNEKVELAGGPFHVHTGGATHWAPPPHTPRRAGVSSFGIGGSNVHLLLEEAPAAPGGAISPTGRAAHVLCLSAKSAAALAAAAERLAAWLCATPAADLGAVAHTLHLGREAFSHRTAVVARSAAAAAEALRAFAPPPPPQQQQLRALLIFPGQGSQSVRMGEGLYRAEPIYRAHVDRMCAALEPALGLDLREWLYPTAEAEAVPSFAAAFDAPRIAQPAIFVTELALGRTLLDLGVRPAAMAGHSIGEFVAATLCGVMAEYAALRLIAARALLSEQAAEGRMLACAVDVDAARRLVDARAGRLWLAVSNGAARQVIAGDEEAVGALEAELHAAGVRARRLPIRRAYHTPMMAEAEAALRAMLDGVALRPPAVPLACNGSGGWMDDATAVDPAYWAGHVARAVRWAENMDALAGKAPALVVEVGAGASLAPLLAECAAPRADELQPVATLRHPRAPFAEGAADAEAFGAALGALWEQGASIDWPLYHRGERYRKLALPTYAFDPTECWVNPLASMYVRPTADEVAAAQAALDAAAPPLAPRVLTQLVRLRPAVSPEKRWVTSFCLAYAGGSTAAFTELARAAPEWMEVVGIEMPGKGELADVPWPGEAAADEAAADKAESEMMAALAEAVAAEAAGSALVLVGWSMGGMLAAELALLLEARGAQVQLLHVAGRMAPGSFVAAGDDVDKYLLASDEMKQTEAWKTWLLPMLMADLRADARAEGRVARAWSTAAREAGGAAPLRCALQVCSGAADVAFPPSGAGAWAPLSRGAFEAHVLPGGHDILQARVLELLRLLTAALVPQSPLYAVQWLPLPAAAGGTAGVLPPAGAPRVVAVRLDGDGGVAEEVAALAAAASSPSGLLVHLPPVEGLGRLEAQCWQFLRLVQQLAAADASGRLVLLCPADGAAAALTAGASKAVPLEYPELAVQRLYLPAQLDLTRSSGGFASLDAVRQGWLGWLAAVGAAHAAETDLWLDPAPPHAPLAPRLKPQRHPPPSSARAVDKAGTYLVTGGSGGLGGAIVAWLLYEQHIPPEQLVLLSRRGECSFEGVRTVAVDLSSAASLERCEQLRRLPAVSGIFHLAGVLDDGLISNMTAERLHKVVAPKAGLLPLLSLCAARGWSPAWVLAASSTSSLLGYAGQANYCAANALFDHAVAFGLPTDGAAPSPRLLTLNFGPWGEVGMAREGTKAHQLSLLSGELPMASSAAVSCIAEALRRLQADPPPAGGARVGSHGLQFAVADMEWWRSPWPSHPLLQGVMHRLPPAEAKVLESGDDIAAARGSGRASSAAMPATAPPLAAVGGEGARDRVEAFLKGRLSVWEPAHTLLDLGLDSLDLVQLRNGFQKQFKLNVPMAVFTNANQTLVDLIEKLTAKV</sequence>
<dbReference type="SMART" id="SM00824">
    <property type="entry name" value="PKS_TE"/>
    <property type="match status" value="1"/>
</dbReference>
<comment type="caution">
    <text evidence="7">The sequence shown here is derived from an EMBL/GenBank/DDBJ whole genome shotgun (WGS) entry which is preliminary data.</text>
</comment>
<feature type="region of interest" description="Disordered" evidence="4">
    <location>
        <begin position="827"/>
        <end position="852"/>
    </location>
</feature>
<dbReference type="Gene3D" id="3.40.50.720">
    <property type="entry name" value="NAD(P)-binding Rossmann-like Domain"/>
    <property type="match status" value="1"/>
</dbReference>
<dbReference type="EMBL" id="JBGBPQ010000003">
    <property type="protein sequence ID" value="KAL1526376.1"/>
    <property type="molecule type" value="Genomic_DNA"/>
</dbReference>
<dbReference type="PROSITE" id="PS00012">
    <property type="entry name" value="PHOSPHOPANTETHEINE"/>
    <property type="match status" value="2"/>
</dbReference>
<dbReference type="GO" id="GO:0004312">
    <property type="term" value="F:fatty acid synthase activity"/>
    <property type="evidence" value="ECO:0007669"/>
    <property type="project" value="TreeGrafter"/>
</dbReference>
<evidence type="ECO:0000259" key="6">
    <source>
        <dbReference type="PROSITE" id="PS52004"/>
    </source>
</evidence>
<dbReference type="Pfam" id="PF22621">
    <property type="entry name" value="CurL-like_PKS_C"/>
    <property type="match status" value="1"/>
</dbReference>
<dbReference type="InterPro" id="IPR029058">
    <property type="entry name" value="AB_hydrolase_fold"/>
</dbReference>
<dbReference type="Pfam" id="PF00550">
    <property type="entry name" value="PP-binding"/>
    <property type="match status" value="2"/>
</dbReference>
<evidence type="ECO:0000256" key="3">
    <source>
        <dbReference type="ARBA" id="ARBA00022679"/>
    </source>
</evidence>
<dbReference type="Gene3D" id="3.30.300.30">
    <property type="match status" value="1"/>
</dbReference>
<feature type="domain" description="Ketosynthase family 3 (KS3)" evidence="6">
    <location>
        <begin position="953"/>
        <end position="1388"/>
    </location>
</feature>
<dbReference type="Proteomes" id="UP001515480">
    <property type="component" value="Unassembled WGS sequence"/>
</dbReference>
<dbReference type="SUPFAM" id="SSF52151">
    <property type="entry name" value="FabD/lysophospholipase-like"/>
    <property type="match status" value="1"/>
</dbReference>
<dbReference type="PROSITE" id="PS52004">
    <property type="entry name" value="KS3_2"/>
    <property type="match status" value="1"/>
</dbReference>
<dbReference type="SUPFAM" id="SSF55048">
    <property type="entry name" value="Probable ACP-binding domain of malonyl-CoA ACP transacylase"/>
    <property type="match status" value="1"/>
</dbReference>
<dbReference type="Pfam" id="PF02801">
    <property type="entry name" value="Ketoacyl-synt_C"/>
    <property type="match status" value="1"/>
</dbReference>
<dbReference type="InterPro" id="IPR014030">
    <property type="entry name" value="Ketoacyl_synth_N"/>
</dbReference>
<dbReference type="PROSITE" id="PS50075">
    <property type="entry name" value="CARRIER"/>
    <property type="match status" value="2"/>
</dbReference>
<dbReference type="InterPro" id="IPR050091">
    <property type="entry name" value="PKS_NRPS_Biosynth_Enz"/>
</dbReference>
<dbReference type="InterPro" id="IPR001031">
    <property type="entry name" value="Thioesterase"/>
</dbReference>
<dbReference type="InterPro" id="IPR020845">
    <property type="entry name" value="AMP-binding_CS"/>
</dbReference>
<dbReference type="InterPro" id="IPR009081">
    <property type="entry name" value="PP-bd_ACP"/>
</dbReference>
<dbReference type="PROSITE" id="PS00098">
    <property type="entry name" value="THIOLASE_1"/>
    <property type="match status" value="1"/>
</dbReference>
<dbReference type="InterPro" id="IPR057326">
    <property type="entry name" value="KR_dom"/>
</dbReference>
<dbReference type="InterPro" id="IPR013968">
    <property type="entry name" value="PKS_KR"/>
</dbReference>
<name>A0AB34JZQ3_PRYPA</name>
<keyword evidence="8" id="KW-1185">Reference proteome</keyword>
<dbReference type="SMART" id="SM00823">
    <property type="entry name" value="PKS_PP"/>
    <property type="match status" value="2"/>
</dbReference>
<keyword evidence="3" id="KW-0808">Transferase</keyword>
<evidence type="ECO:0000256" key="2">
    <source>
        <dbReference type="ARBA" id="ARBA00022553"/>
    </source>
</evidence>
<dbReference type="InterPro" id="IPR020615">
    <property type="entry name" value="Thiolase_acyl_enz_int_AS"/>
</dbReference>
<dbReference type="InterPro" id="IPR014031">
    <property type="entry name" value="Ketoacyl_synth_C"/>
</dbReference>
<dbReference type="GO" id="GO:0031177">
    <property type="term" value="F:phosphopantetheine binding"/>
    <property type="evidence" value="ECO:0007669"/>
    <property type="project" value="InterPro"/>
</dbReference>
<keyword evidence="2" id="KW-0597">Phosphoprotein</keyword>
<dbReference type="InterPro" id="IPR042099">
    <property type="entry name" value="ANL_N_sf"/>
</dbReference>
<evidence type="ECO:0000313" key="7">
    <source>
        <dbReference type="EMBL" id="KAL1526376.1"/>
    </source>
</evidence>
<dbReference type="SUPFAM" id="SSF53474">
    <property type="entry name" value="alpha/beta-Hydrolases"/>
    <property type="match status" value="2"/>
</dbReference>
<dbReference type="SUPFAM" id="SSF51735">
    <property type="entry name" value="NAD(P)-binding Rossmann-fold domains"/>
    <property type="match status" value="2"/>
</dbReference>
<dbReference type="PANTHER" id="PTHR43775">
    <property type="entry name" value="FATTY ACID SYNTHASE"/>
    <property type="match status" value="1"/>
</dbReference>
<reference evidence="7 8" key="1">
    <citation type="journal article" date="2024" name="Science">
        <title>Giant polyketide synthase enzymes in the biosynthesis of giant marine polyether toxins.</title>
        <authorList>
            <person name="Fallon T.R."/>
            <person name="Shende V.V."/>
            <person name="Wierzbicki I.H."/>
            <person name="Pendleton A.L."/>
            <person name="Watervoot N.F."/>
            <person name="Auber R.P."/>
            <person name="Gonzalez D.J."/>
            <person name="Wisecaver J.H."/>
            <person name="Moore B.S."/>
        </authorList>
    </citation>
    <scope>NUCLEOTIDE SEQUENCE [LARGE SCALE GENOMIC DNA]</scope>
    <source>
        <strain evidence="7 8">12B1</strain>
    </source>
</reference>
<organism evidence="7 8">
    <name type="scientific">Prymnesium parvum</name>
    <name type="common">Toxic golden alga</name>
    <dbReference type="NCBI Taxonomy" id="97485"/>
    <lineage>
        <taxon>Eukaryota</taxon>
        <taxon>Haptista</taxon>
        <taxon>Haptophyta</taxon>
        <taxon>Prymnesiophyceae</taxon>
        <taxon>Prymnesiales</taxon>
        <taxon>Prymnesiaceae</taxon>
        <taxon>Prymnesium</taxon>
    </lineage>
</organism>
<dbReference type="InterPro" id="IPR020802">
    <property type="entry name" value="TesA-like"/>
</dbReference>
<dbReference type="InterPro" id="IPR016039">
    <property type="entry name" value="Thiolase-like"/>
</dbReference>
<feature type="domain" description="Carrier" evidence="5">
    <location>
        <begin position="2633"/>
        <end position="2708"/>
    </location>
</feature>
<dbReference type="Pfam" id="PF00698">
    <property type="entry name" value="Acyl_transf_1"/>
    <property type="match status" value="1"/>
</dbReference>
<dbReference type="Gene3D" id="3.30.70.3290">
    <property type="match status" value="1"/>
</dbReference>
<dbReference type="SMART" id="SM00822">
    <property type="entry name" value="PKS_KR"/>
    <property type="match status" value="1"/>
</dbReference>
<dbReference type="InterPro" id="IPR020806">
    <property type="entry name" value="PKS_PP-bd"/>
</dbReference>
<dbReference type="Gene3D" id="3.40.50.1820">
    <property type="entry name" value="alpha/beta hydrolase"/>
    <property type="match status" value="2"/>
</dbReference>
<evidence type="ECO:0000259" key="5">
    <source>
        <dbReference type="PROSITE" id="PS50075"/>
    </source>
</evidence>
<gene>
    <name evidence="7" type="ORF">AB1Y20_015089</name>
</gene>
<feature type="region of interest" description="Disordered" evidence="4">
    <location>
        <begin position="2315"/>
        <end position="2336"/>
    </location>
</feature>
<dbReference type="InterPro" id="IPR016035">
    <property type="entry name" value="Acyl_Trfase/lysoPLipase"/>
</dbReference>
<dbReference type="SMART" id="SM00825">
    <property type="entry name" value="PKS_KS"/>
    <property type="match status" value="1"/>
</dbReference>
<evidence type="ECO:0000313" key="8">
    <source>
        <dbReference type="Proteomes" id="UP001515480"/>
    </source>
</evidence>
<dbReference type="InterPro" id="IPR001227">
    <property type="entry name" value="Ac_transferase_dom_sf"/>
</dbReference>
<dbReference type="Gene3D" id="3.40.47.10">
    <property type="match status" value="1"/>
</dbReference>
<evidence type="ECO:0000256" key="1">
    <source>
        <dbReference type="ARBA" id="ARBA00022450"/>
    </source>
</evidence>
<feature type="compositionally biased region" description="Pro residues" evidence="4">
    <location>
        <begin position="937"/>
        <end position="949"/>
    </location>
</feature>
<dbReference type="SMART" id="SM00827">
    <property type="entry name" value="PKS_AT"/>
    <property type="match status" value="1"/>
</dbReference>
<dbReference type="SUPFAM" id="SSF47336">
    <property type="entry name" value="ACP-like"/>
    <property type="match status" value="2"/>
</dbReference>
<dbReference type="GO" id="GO:0004315">
    <property type="term" value="F:3-oxoacyl-[acyl-carrier-protein] synthase activity"/>
    <property type="evidence" value="ECO:0007669"/>
    <property type="project" value="InterPro"/>
</dbReference>
<dbReference type="InterPro" id="IPR018201">
    <property type="entry name" value="Ketoacyl_synth_AS"/>
</dbReference>
<dbReference type="CDD" id="cd00833">
    <property type="entry name" value="PKS"/>
    <property type="match status" value="1"/>
</dbReference>
<dbReference type="PROSITE" id="PS00455">
    <property type="entry name" value="AMP_BINDING"/>
    <property type="match status" value="1"/>
</dbReference>
<dbReference type="Pfam" id="PF00109">
    <property type="entry name" value="ketoacyl-synt"/>
    <property type="match status" value="1"/>
</dbReference>
<dbReference type="InterPro" id="IPR045851">
    <property type="entry name" value="AMP-bd_C_sf"/>
</dbReference>
<dbReference type="Pfam" id="PF00501">
    <property type="entry name" value="AMP-binding"/>
    <property type="match status" value="1"/>
</dbReference>
<dbReference type="PROSITE" id="PS00606">
    <property type="entry name" value="KS3_1"/>
    <property type="match status" value="1"/>
</dbReference>
<dbReference type="GO" id="GO:0006633">
    <property type="term" value="P:fatty acid biosynthetic process"/>
    <property type="evidence" value="ECO:0007669"/>
    <property type="project" value="InterPro"/>
</dbReference>
<dbReference type="InterPro" id="IPR020841">
    <property type="entry name" value="PKS_Beta-ketoAc_synthase_dom"/>
</dbReference>
<dbReference type="InterPro" id="IPR016036">
    <property type="entry name" value="Malonyl_transacylase_ACP-bd"/>
</dbReference>
<evidence type="ECO:0000256" key="4">
    <source>
        <dbReference type="SAM" id="MobiDB-lite"/>
    </source>
</evidence>
<proteinExistence type="predicted"/>
<keyword evidence="1" id="KW-0596">Phosphopantetheine</keyword>